<proteinExistence type="predicted"/>
<dbReference type="EMBL" id="VLLL01000013">
    <property type="protein sequence ID" value="TWJ06375.1"/>
    <property type="molecule type" value="Genomic_DNA"/>
</dbReference>
<accession>A0A562UL84</accession>
<protein>
    <submittedName>
        <fullName evidence="1">Uncharacterized protein</fullName>
    </submittedName>
</protein>
<sequence>MSEFERMPIPNQIPAFRSSAWDVEVERMVRRAAPARFSVVGHDPAKRDSTVLAWGLDYGDGEVIVDSARDDRRWSVTDPEAVFKYFPRAPTDGLQIIWIDPPTD</sequence>
<gene>
    <name evidence="1" type="ORF">LX16_5339</name>
</gene>
<reference evidence="1 2" key="1">
    <citation type="journal article" date="2013" name="Stand. Genomic Sci.">
        <title>Genomic Encyclopedia of Type Strains, Phase I: The one thousand microbial genomes (KMG-I) project.</title>
        <authorList>
            <person name="Kyrpides N.C."/>
            <person name="Woyke T."/>
            <person name="Eisen J.A."/>
            <person name="Garrity G."/>
            <person name="Lilburn T.G."/>
            <person name="Beck B.J."/>
            <person name="Whitman W.B."/>
            <person name="Hugenholtz P."/>
            <person name="Klenk H.P."/>
        </authorList>
    </citation>
    <scope>NUCLEOTIDE SEQUENCE [LARGE SCALE GENOMIC DNA]</scope>
    <source>
        <strain evidence="1 2">DSM 45044</strain>
    </source>
</reference>
<evidence type="ECO:0000313" key="2">
    <source>
        <dbReference type="Proteomes" id="UP000321617"/>
    </source>
</evidence>
<keyword evidence="2" id="KW-1185">Reference proteome</keyword>
<organism evidence="1 2">
    <name type="scientific">Stackebrandtia albiflava</name>
    <dbReference type="NCBI Taxonomy" id="406432"/>
    <lineage>
        <taxon>Bacteria</taxon>
        <taxon>Bacillati</taxon>
        <taxon>Actinomycetota</taxon>
        <taxon>Actinomycetes</taxon>
        <taxon>Glycomycetales</taxon>
        <taxon>Glycomycetaceae</taxon>
        <taxon>Stackebrandtia</taxon>
    </lineage>
</organism>
<dbReference type="AlphaFoldDB" id="A0A562UL84"/>
<comment type="caution">
    <text evidence="1">The sequence shown here is derived from an EMBL/GenBank/DDBJ whole genome shotgun (WGS) entry which is preliminary data.</text>
</comment>
<dbReference type="RefSeq" id="WP_147144677.1">
    <property type="nucleotide sequence ID" value="NZ_BAABIJ010000008.1"/>
</dbReference>
<dbReference type="Proteomes" id="UP000321617">
    <property type="component" value="Unassembled WGS sequence"/>
</dbReference>
<name>A0A562UL84_9ACTN</name>
<dbReference type="OrthoDB" id="3429923at2"/>
<evidence type="ECO:0000313" key="1">
    <source>
        <dbReference type="EMBL" id="TWJ06375.1"/>
    </source>
</evidence>